<dbReference type="EMBL" id="CACRXK020010411">
    <property type="protein sequence ID" value="CAB4019337.1"/>
    <property type="molecule type" value="Genomic_DNA"/>
</dbReference>
<comment type="caution">
    <text evidence="1">The sequence shown here is derived from an EMBL/GenBank/DDBJ whole genome shotgun (WGS) entry which is preliminary data.</text>
</comment>
<organism evidence="1 2">
    <name type="scientific">Paramuricea clavata</name>
    <name type="common">Red gorgonian</name>
    <name type="synonym">Violescent sea-whip</name>
    <dbReference type="NCBI Taxonomy" id="317549"/>
    <lineage>
        <taxon>Eukaryota</taxon>
        <taxon>Metazoa</taxon>
        <taxon>Cnidaria</taxon>
        <taxon>Anthozoa</taxon>
        <taxon>Octocorallia</taxon>
        <taxon>Malacalcyonacea</taxon>
        <taxon>Plexauridae</taxon>
        <taxon>Paramuricea</taxon>
    </lineage>
</organism>
<reference evidence="1" key="1">
    <citation type="submission" date="2020-04" db="EMBL/GenBank/DDBJ databases">
        <authorList>
            <person name="Alioto T."/>
            <person name="Alioto T."/>
            <person name="Gomez Garrido J."/>
        </authorList>
    </citation>
    <scope>NUCLEOTIDE SEQUENCE</scope>
    <source>
        <strain evidence="1">A484AB</strain>
    </source>
</reference>
<dbReference type="Proteomes" id="UP001152795">
    <property type="component" value="Unassembled WGS sequence"/>
</dbReference>
<keyword evidence="2" id="KW-1185">Reference proteome</keyword>
<sequence>MGNRLKLLNKKKISRDPVEDNNLKHVRETRKGQRMVRTSLGYLEVNGNVIINGCVRELDDLENLKLEISEPPPDLKGIGVDIRGPGGELLSPVKKERGIT</sequence>
<gene>
    <name evidence="1" type="ORF">PACLA_8A009032</name>
</gene>
<protein>
    <submittedName>
        <fullName evidence="1">Uncharacterized protein</fullName>
    </submittedName>
</protein>
<accession>A0A7D9EVI7</accession>
<evidence type="ECO:0000313" key="1">
    <source>
        <dbReference type="EMBL" id="CAB4019337.1"/>
    </source>
</evidence>
<name>A0A7D9EVI7_PARCT</name>
<proteinExistence type="predicted"/>
<evidence type="ECO:0000313" key="2">
    <source>
        <dbReference type="Proteomes" id="UP001152795"/>
    </source>
</evidence>
<dbReference type="AlphaFoldDB" id="A0A7D9EVI7"/>